<protein>
    <submittedName>
        <fullName evidence="1">Uncharacterized protein</fullName>
    </submittedName>
</protein>
<keyword evidence="2" id="KW-1185">Reference proteome</keyword>
<gene>
    <name evidence="1" type="ORF">GCM10017771_31070</name>
</gene>
<evidence type="ECO:0000313" key="2">
    <source>
        <dbReference type="Proteomes" id="UP000603227"/>
    </source>
</evidence>
<dbReference type="AlphaFoldDB" id="A0A919GPM3"/>
<sequence length="140" mass="15895">MNLGLLPIRLGLLDRPPRKHRAVDEVERQKGMRAGADRLIQALRLQLEDQDLAHAEVIARIDARHAEVVDGMQRQIDDLRRRLDIACKAETAVTKTQELSVDEIRQHCIKPVPLHLSPMARRDPAHVPAWAHRDEPEPAA</sequence>
<accession>A0A919GPM3</accession>
<dbReference type="RefSeq" id="WP_189783053.1">
    <property type="nucleotide sequence ID" value="NZ_BNAT01000009.1"/>
</dbReference>
<dbReference type="EMBL" id="BNAT01000009">
    <property type="protein sequence ID" value="GHH87918.1"/>
    <property type="molecule type" value="Genomic_DNA"/>
</dbReference>
<organism evidence="1 2">
    <name type="scientific">Streptomyces capitiformicae</name>
    <dbReference type="NCBI Taxonomy" id="2014920"/>
    <lineage>
        <taxon>Bacteria</taxon>
        <taxon>Bacillati</taxon>
        <taxon>Actinomycetota</taxon>
        <taxon>Actinomycetes</taxon>
        <taxon>Kitasatosporales</taxon>
        <taxon>Streptomycetaceae</taxon>
        <taxon>Streptomyces</taxon>
    </lineage>
</organism>
<reference evidence="1" key="2">
    <citation type="submission" date="2020-09" db="EMBL/GenBank/DDBJ databases">
        <authorList>
            <person name="Sun Q."/>
            <person name="Zhou Y."/>
        </authorList>
    </citation>
    <scope>NUCLEOTIDE SEQUENCE</scope>
    <source>
        <strain evidence="1">CGMCC 4.7403</strain>
    </source>
</reference>
<dbReference type="Proteomes" id="UP000603227">
    <property type="component" value="Unassembled WGS sequence"/>
</dbReference>
<reference evidence="1" key="1">
    <citation type="journal article" date="2014" name="Int. J. Syst. Evol. Microbiol.">
        <title>Complete genome sequence of Corynebacterium casei LMG S-19264T (=DSM 44701T), isolated from a smear-ripened cheese.</title>
        <authorList>
            <consortium name="US DOE Joint Genome Institute (JGI-PGF)"/>
            <person name="Walter F."/>
            <person name="Albersmeier A."/>
            <person name="Kalinowski J."/>
            <person name="Ruckert C."/>
        </authorList>
    </citation>
    <scope>NUCLEOTIDE SEQUENCE</scope>
    <source>
        <strain evidence="1">CGMCC 4.7403</strain>
    </source>
</reference>
<proteinExistence type="predicted"/>
<comment type="caution">
    <text evidence="1">The sequence shown here is derived from an EMBL/GenBank/DDBJ whole genome shotgun (WGS) entry which is preliminary data.</text>
</comment>
<name>A0A919GPM3_9ACTN</name>
<evidence type="ECO:0000313" key="1">
    <source>
        <dbReference type="EMBL" id="GHH87918.1"/>
    </source>
</evidence>